<dbReference type="PANTHER" id="PTHR11422:SF11">
    <property type="entry name" value="IG-LIKE DOMAIN-CONTAINING PROTEIN"/>
    <property type="match status" value="1"/>
</dbReference>
<keyword evidence="4" id="KW-1185">Reference proteome</keyword>
<dbReference type="Proteomes" id="UP001178508">
    <property type="component" value="Chromosome 17"/>
</dbReference>
<name>A0AAV1GXE5_XYRNO</name>
<reference evidence="3" key="1">
    <citation type="submission" date="2023-08" db="EMBL/GenBank/DDBJ databases">
        <authorList>
            <person name="Alioto T."/>
            <person name="Alioto T."/>
            <person name="Gomez Garrido J."/>
        </authorList>
    </citation>
    <scope>NUCLEOTIDE SEQUENCE</scope>
</reference>
<feature type="signal peptide" evidence="1">
    <location>
        <begin position="1"/>
        <end position="23"/>
    </location>
</feature>
<keyword evidence="1" id="KW-0732">Signal</keyword>
<sequence length="276" mass="31385">MEFKWIQMSLFLTALLHFTATEVQPLDLTVRVGDNIPLTCENLIKDQHECNFTTWTFSHSSNSAAAVELVKLGQVSEDVGSKSDRLSVTEDCSLLIKKVREDDVGRYECRQYPPRGRQEPNAQVFLSGVNMTQQKYDDDVTLTCSVTSLYLCKHTVKWLFEGKDVVEHDQSVRTSKGLCFADVSFQPDHYMYRSRYESLQCEVTVDNQVFSFRLQPSGEKPGCSSLDWIMLSLRVSELVLITVITVLLFRASGNHRPPNDFTVSMTEFRVGAVRSD</sequence>
<proteinExistence type="predicted"/>
<dbReference type="Gene3D" id="2.60.40.10">
    <property type="entry name" value="Immunoglobulins"/>
    <property type="match status" value="1"/>
</dbReference>
<dbReference type="InterPro" id="IPR013783">
    <property type="entry name" value="Ig-like_fold"/>
</dbReference>
<dbReference type="EMBL" id="OY660880">
    <property type="protein sequence ID" value="CAJ1077890.1"/>
    <property type="molecule type" value="Genomic_DNA"/>
</dbReference>
<dbReference type="InterPro" id="IPR036179">
    <property type="entry name" value="Ig-like_dom_sf"/>
</dbReference>
<evidence type="ECO:0000313" key="4">
    <source>
        <dbReference type="Proteomes" id="UP001178508"/>
    </source>
</evidence>
<protein>
    <submittedName>
        <fullName evidence="3">Uncharacterized protein LOC117824306</fullName>
    </submittedName>
</protein>
<evidence type="ECO:0000256" key="1">
    <source>
        <dbReference type="SAM" id="SignalP"/>
    </source>
</evidence>
<accession>A0AAV1GXE5</accession>
<gene>
    <name evidence="3" type="ORF">XNOV1_A037500</name>
</gene>
<dbReference type="PANTHER" id="PTHR11422">
    <property type="entry name" value="T-CELL SURFACE GLYCOPROTEIN CD4"/>
    <property type="match status" value="1"/>
</dbReference>
<dbReference type="InterPro" id="IPR007110">
    <property type="entry name" value="Ig-like_dom"/>
</dbReference>
<dbReference type="SMART" id="SM00409">
    <property type="entry name" value="IG"/>
    <property type="match status" value="1"/>
</dbReference>
<dbReference type="InterPro" id="IPR003599">
    <property type="entry name" value="Ig_sub"/>
</dbReference>
<dbReference type="Pfam" id="PF07686">
    <property type="entry name" value="V-set"/>
    <property type="match status" value="1"/>
</dbReference>
<dbReference type="SUPFAM" id="SSF48726">
    <property type="entry name" value="Immunoglobulin"/>
    <property type="match status" value="2"/>
</dbReference>
<feature type="chain" id="PRO_5043382020" evidence="1">
    <location>
        <begin position="24"/>
        <end position="276"/>
    </location>
</feature>
<evidence type="ECO:0000259" key="2">
    <source>
        <dbReference type="PROSITE" id="PS50835"/>
    </source>
</evidence>
<feature type="domain" description="Ig-like" evidence="2">
    <location>
        <begin position="120"/>
        <end position="211"/>
    </location>
</feature>
<dbReference type="PROSITE" id="PS50835">
    <property type="entry name" value="IG_LIKE"/>
    <property type="match status" value="1"/>
</dbReference>
<dbReference type="InterPro" id="IPR013106">
    <property type="entry name" value="Ig_V-set"/>
</dbReference>
<organism evidence="3 4">
    <name type="scientific">Xyrichtys novacula</name>
    <name type="common">Pearly razorfish</name>
    <name type="synonym">Hemipteronotus novacula</name>
    <dbReference type="NCBI Taxonomy" id="13765"/>
    <lineage>
        <taxon>Eukaryota</taxon>
        <taxon>Metazoa</taxon>
        <taxon>Chordata</taxon>
        <taxon>Craniata</taxon>
        <taxon>Vertebrata</taxon>
        <taxon>Euteleostomi</taxon>
        <taxon>Actinopterygii</taxon>
        <taxon>Neopterygii</taxon>
        <taxon>Teleostei</taxon>
        <taxon>Neoteleostei</taxon>
        <taxon>Acanthomorphata</taxon>
        <taxon>Eupercaria</taxon>
        <taxon>Labriformes</taxon>
        <taxon>Labridae</taxon>
        <taxon>Xyrichtys</taxon>
    </lineage>
</organism>
<dbReference type="AlphaFoldDB" id="A0AAV1GXE5"/>
<evidence type="ECO:0000313" key="3">
    <source>
        <dbReference type="EMBL" id="CAJ1077890.1"/>
    </source>
</evidence>